<keyword evidence="2" id="KW-1185">Reference proteome</keyword>
<accession>A0ABR1EN81</accession>
<evidence type="ECO:0000313" key="1">
    <source>
        <dbReference type="EMBL" id="KAK6763351.1"/>
    </source>
</evidence>
<sequence length="87" mass="9821">MAIVTTAIVASHPSSSSSDNSSSYHMIECRPEGVYVNFPNAEAYELCVDNYCITENTPPIWSYRFLLLISYIIMKLKGKLKPQTNTR</sequence>
<evidence type="ECO:0000313" key="2">
    <source>
        <dbReference type="Proteomes" id="UP001303046"/>
    </source>
</evidence>
<gene>
    <name evidence="1" type="primary">Necator_chrX.g24052</name>
    <name evidence="1" type="ORF">RB195_023887</name>
</gene>
<dbReference type="EMBL" id="JAVFWL010000006">
    <property type="protein sequence ID" value="KAK6763351.1"/>
    <property type="molecule type" value="Genomic_DNA"/>
</dbReference>
<reference evidence="1 2" key="1">
    <citation type="submission" date="2023-08" db="EMBL/GenBank/DDBJ databases">
        <title>A Necator americanus chromosomal reference genome.</title>
        <authorList>
            <person name="Ilik V."/>
            <person name="Petrzelkova K.J."/>
            <person name="Pardy F."/>
            <person name="Fuh T."/>
            <person name="Niatou-Singa F.S."/>
            <person name="Gouil Q."/>
            <person name="Baker L."/>
            <person name="Ritchie M.E."/>
            <person name="Jex A.R."/>
            <person name="Gazzola D."/>
            <person name="Li H."/>
            <person name="Toshio Fujiwara R."/>
            <person name="Zhan B."/>
            <person name="Aroian R.V."/>
            <person name="Pafco B."/>
            <person name="Schwarz E.M."/>
        </authorList>
    </citation>
    <scope>NUCLEOTIDE SEQUENCE [LARGE SCALE GENOMIC DNA]</scope>
    <source>
        <strain evidence="1 2">Aroian</strain>
        <tissue evidence="1">Whole animal</tissue>
    </source>
</reference>
<name>A0ABR1EN81_NECAM</name>
<proteinExistence type="predicted"/>
<organism evidence="1 2">
    <name type="scientific">Necator americanus</name>
    <name type="common">Human hookworm</name>
    <dbReference type="NCBI Taxonomy" id="51031"/>
    <lineage>
        <taxon>Eukaryota</taxon>
        <taxon>Metazoa</taxon>
        <taxon>Ecdysozoa</taxon>
        <taxon>Nematoda</taxon>
        <taxon>Chromadorea</taxon>
        <taxon>Rhabditida</taxon>
        <taxon>Rhabditina</taxon>
        <taxon>Rhabditomorpha</taxon>
        <taxon>Strongyloidea</taxon>
        <taxon>Ancylostomatidae</taxon>
        <taxon>Bunostominae</taxon>
        <taxon>Necator</taxon>
    </lineage>
</organism>
<protein>
    <submittedName>
        <fullName evidence="1">Uncharacterized protein</fullName>
    </submittedName>
</protein>
<comment type="caution">
    <text evidence="1">The sequence shown here is derived from an EMBL/GenBank/DDBJ whole genome shotgun (WGS) entry which is preliminary data.</text>
</comment>
<dbReference type="Proteomes" id="UP001303046">
    <property type="component" value="Unassembled WGS sequence"/>
</dbReference>